<dbReference type="AlphaFoldDB" id="A0A5C6XAU9"/>
<feature type="region of interest" description="Disordered" evidence="1">
    <location>
        <begin position="107"/>
        <end position="137"/>
    </location>
</feature>
<evidence type="ECO:0000313" key="2">
    <source>
        <dbReference type="EMBL" id="TXD36816.1"/>
    </source>
</evidence>
<feature type="region of interest" description="Disordered" evidence="1">
    <location>
        <begin position="1"/>
        <end position="21"/>
    </location>
</feature>
<reference evidence="2 3" key="1">
    <citation type="submission" date="2019-08" db="EMBL/GenBank/DDBJ databases">
        <title>Bradymonadales sp. TMQ2.</title>
        <authorList>
            <person name="Liang Q."/>
        </authorList>
    </citation>
    <scope>NUCLEOTIDE SEQUENCE [LARGE SCALE GENOMIC DNA]</scope>
    <source>
        <strain evidence="2 3">TMQ2</strain>
    </source>
</reference>
<name>A0A5C6XAU9_9DELT</name>
<gene>
    <name evidence="2" type="ORF">FRC96_08830</name>
</gene>
<protein>
    <submittedName>
        <fullName evidence="2">Uncharacterized protein</fullName>
    </submittedName>
</protein>
<dbReference type="EMBL" id="VOSL01000043">
    <property type="protein sequence ID" value="TXD36816.1"/>
    <property type="molecule type" value="Genomic_DNA"/>
</dbReference>
<evidence type="ECO:0000256" key="1">
    <source>
        <dbReference type="SAM" id="MobiDB-lite"/>
    </source>
</evidence>
<organism evidence="2 3">
    <name type="scientific">Lujinxingia vulgaris</name>
    <dbReference type="NCBI Taxonomy" id="2600176"/>
    <lineage>
        <taxon>Bacteria</taxon>
        <taxon>Deltaproteobacteria</taxon>
        <taxon>Bradymonadales</taxon>
        <taxon>Lujinxingiaceae</taxon>
        <taxon>Lujinxingia</taxon>
    </lineage>
</organism>
<feature type="compositionally biased region" description="Polar residues" evidence="1">
    <location>
        <begin position="110"/>
        <end position="136"/>
    </location>
</feature>
<proteinExistence type="predicted"/>
<evidence type="ECO:0000313" key="3">
    <source>
        <dbReference type="Proteomes" id="UP000321046"/>
    </source>
</evidence>
<sequence length="190" mass="20820">MMATDPLARLERAMEVGGQRPTLRWEEVPESDPIARLQALIQRGDAKREEPPVDSLQELLASARELPEPEPWTSGQGDPLERLRALWREPDAPATDTRFEMLAANDAGNIGSTAPSKSQTDASTFAPSSQKASASTPVDALGAQVYRSLRERPLPGEVRAELAARIAGLLDARQDDAELRTILDLLIFER</sequence>
<comment type="caution">
    <text evidence="2">The sequence shown here is derived from an EMBL/GenBank/DDBJ whole genome shotgun (WGS) entry which is preliminary data.</text>
</comment>
<accession>A0A5C6XAU9</accession>
<dbReference type="Proteomes" id="UP000321046">
    <property type="component" value="Unassembled WGS sequence"/>
</dbReference>